<dbReference type="SUPFAM" id="SSF51735">
    <property type="entry name" value="NAD(P)-binding Rossmann-fold domains"/>
    <property type="match status" value="1"/>
</dbReference>
<protein>
    <submittedName>
        <fullName evidence="5">CSON002860 protein</fullName>
    </submittedName>
    <submittedName>
        <fullName evidence="4">CSON006223 protein</fullName>
    </submittedName>
</protein>
<dbReference type="PRINTS" id="PR00080">
    <property type="entry name" value="SDRFAMILY"/>
</dbReference>
<dbReference type="VEuPathDB" id="VectorBase:CSON002860"/>
<dbReference type="EMBL" id="UFQT01001486">
    <property type="protein sequence ID" value="SSX30768.1"/>
    <property type="molecule type" value="Genomic_DNA"/>
</dbReference>
<keyword evidence="2" id="KW-0560">Oxidoreductase</keyword>
<dbReference type="PRINTS" id="PR00081">
    <property type="entry name" value="GDHRDH"/>
</dbReference>
<dbReference type="OMA" id="SYWRNKV"/>
<proteinExistence type="inferred from homology"/>
<evidence type="ECO:0000313" key="5">
    <source>
        <dbReference type="EMBL" id="SSX30768.1"/>
    </source>
</evidence>
<evidence type="ECO:0000256" key="3">
    <source>
        <dbReference type="RuleBase" id="RU000363"/>
    </source>
</evidence>
<evidence type="ECO:0000256" key="1">
    <source>
        <dbReference type="ARBA" id="ARBA00006484"/>
    </source>
</evidence>
<dbReference type="EMBL" id="UFQT01002357">
    <property type="protein sequence ID" value="SSX33284.1"/>
    <property type="molecule type" value="Genomic_DNA"/>
</dbReference>
<evidence type="ECO:0000256" key="2">
    <source>
        <dbReference type="ARBA" id="ARBA00023002"/>
    </source>
</evidence>
<gene>
    <name evidence="5" type="primary">CSON002860</name>
    <name evidence="4" type="synonym">CSON006223</name>
</gene>
<dbReference type="VEuPathDB" id="VectorBase:CSON006223"/>
<dbReference type="FunFam" id="3.40.50.720:FF:000047">
    <property type="entry name" value="NADP-dependent L-serine/L-allo-threonine dehydrogenase"/>
    <property type="match status" value="1"/>
</dbReference>
<dbReference type="InterPro" id="IPR036291">
    <property type="entry name" value="NAD(P)-bd_dom_sf"/>
</dbReference>
<dbReference type="InterPro" id="IPR002347">
    <property type="entry name" value="SDR_fam"/>
</dbReference>
<dbReference type="AlphaFoldDB" id="A0A336MY33"/>
<reference evidence="4" key="1">
    <citation type="submission" date="2018-04" db="EMBL/GenBank/DDBJ databases">
        <authorList>
            <person name="Go L.Y."/>
            <person name="Mitchell J.A."/>
        </authorList>
    </citation>
    <scope>NUCLEOTIDE SEQUENCE</scope>
    <source>
        <tissue evidence="4">Whole organism</tissue>
    </source>
</reference>
<evidence type="ECO:0000313" key="4">
    <source>
        <dbReference type="EMBL" id="SSX13864.1"/>
    </source>
</evidence>
<dbReference type="Gene3D" id="3.40.50.720">
    <property type="entry name" value="NAD(P)-binding Rossmann-like Domain"/>
    <property type="match status" value="1"/>
</dbReference>
<dbReference type="GO" id="GO:0016616">
    <property type="term" value="F:oxidoreductase activity, acting on the CH-OH group of donors, NAD or NADP as acceptor"/>
    <property type="evidence" value="ECO:0007669"/>
    <property type="project" value="UniProtKB-ARBA"/>
</dbReference>
<accession>A0A336MY33</accession>
<dbReference type="EMBL" id="UFQS01002357">
    <property type="protein sequence ID" value="SSX13864.1"/>
    <property type="molecule type" value="Genomic_DNA"/>
</dbReference>
<dbReference type="PANTHER" id="PTHR43115">
    <property type="entry name" value="DEHYDROGENASE/REDUCTASE SDR FAMILY MEMBER 11"/>
    <property type="match status" value="1"/>
</dbReference>
<comment type="similarity">
    <text evidence="1 3">Belongs to the short-chain dehydrogenases/reductases (SDR) family.</text>
</comment>
<name>A0A336MY33_CULSO</name>
<dbReference type="PANTHER" id="PTHR43115:SF4">
    <property type="entry name" value="DEHYDROGENASE_REDUCTASE SDR FAMILY MEMBER 11"/>
    <property type="match status" value="1"/>
</dbReference>
<organism evidence="5">
    <name type="scientific">Culicoides sonorensis</name>
    <name type="common">Biting midge</name>
    <dbReference type="NCBI Taxonomy" id="179676"/>
    <lineage>
        <taxon>Eukaryota</taxon>
        <taxon>Metazoa</taxon>
        <taxon>Ecdysozoa</taxon>
        <taxon>Arthropoda</taxon>
        <taxon>Hexapoda</taxon>
        <taxon>Insecta</taxon>
        <taxon>Pterygota</taxon>
        <taxon>Neoptera</taxon>
        <taxon>Endopterygota</taxon>
        <taxon>Diptera</taxon>
        <taxon>Nematocera</taxon>
        <taxon>Chironomoidea</taxon>
        <taxon>Ceratopogonidae</taxon>
        <taxon>Ceratopogoninae</taxon>
        <taxon>Culicoides</taxon>
        <taxon>Monoculicoides</taxon>
    </lineage>
</organism>
<sequence>MEQWKGKVALVTGASVGIGAETALALANSGMVVVGIARRDHAIEALSKKVTGEGKIIARKCDLSIETDILDLFKWIESELGGVDVLINNAALLISNFVTETPTETIRDIFNLNVVAATICVKETVKSIRNRNSKGHIINLNSILGHRIPDVPVPVFGIYPASKFAISAINHLIKAEMAYYKVQIKCTSISPGMVDTDMIDTFNSNFKDYMPKLKAEDITAAILYALGTPDRVQVEEIILQATHHTNAINGSA</sequence>
<dbReference type="Pfam" id="PF00106">
    <property type="entry name" value="adh_short"/>
    <property type="match status" value="1"/>
</dbReference>
<reference evidence="5" key="2">
    <citation type="submission" date="2018-07" db="EMBL/GenBank/DDBJ databases">
        <authorList>
            <person name="Quirk P.G."/>
            <person name="Krulwich T.A."/>
        </authorList>
    </citation>
    <scope>NUCLEOTIDE SEQUENCE</scope>
</reference>